<keyword evidence="3" id="KW-0804">Transcription</keyword>
<organism evidence="5 6">
    <name type="scientific">Clostridium rhizosphaerae</name>
    <dbReference type="NCBI Taxonomy" id="2803861"/>
    <lineage>
        <taxon>Bacteria</taxon>
        <taxon>Bacillati</taxon>
        <taxon>Bacillota</taxon>
        <taxon>Clostridia</taxon>
        <taxon>Eubacteriales</taxon>
        <taxon>Clostridiaceae</taxon>
        <taxon>Clostridium</taxon>
    </lineage>
</organism>
<dbReference type="SMART" id="SM00342">
    <property type="entry name" value="HTH_ARAC"/>
    <property type="match status" value="1"/>
</dbReference>
<dbReference type="Gene3D" id="2.60.120.10">
    <property type="entry name" value="Jelly Rolls"/>
    <property type="match status" value="1"/>
</dbReference>
<dbReference type="SUPFAM" id="SSF46689">
    <property type="entry name" value="Homeodomain-like"/>
    <property type="match status" value="1"/>
</dbReference>
<feature type="domain" description="HTH araC/xylS-type" evidence="4">
    <location>
        <begin position="192"/>
        <end position="290"/>
    </location>
</feature>
<comment type="caution">
    <text evidence="5">The sequence shown here is derived from an EMBL/GenBank/DDBJ whole genome shotgun (WGS) entry which is preliminary data.</text>
</comment>
<dbReference type="Pfam" id="PF12833">
    <property type="entry name" value="HTH_18"/>
    <property type="match status" value="1"/>
</dbReference>
<dbReference type="Gene3D" id="1.10.10.60">
    <property type="entry name" value="Homeodomain-like"/>
    <property type="match status" value="2"/>
</dbReference>
<gene>
    <name evidence="5" type="ORF">JK636_15455</name>
</gene>
<dbReference type="Proteomes" id="UP000632377">
    <property type="component" value="Unassembled WGS sequence"/>
</dbReference>
<dbReference type="SUPFAM" id="SSF51182">
    <property type="entry name" value="RmlC-like cupins"/>
    <property type="match status" value="1"/>
</dbReference>
<dbReference type="InterPro" id="IPR011051">
    <property type="entry name" value="RmlC_Cupin_sf"/>
</dbReference>
<reference evidence="5 6" key="1">
    <citation type="submission" date="2021-01" db="EMBL/GenBank/DDBJ databases">
        <title>Genome public.</title>
        <authorList>
            <person name="Liu C."/>
            <person name="Sun Q."/>
        </authorList>
    </citation>
    <scope>NUCLEOTIDE SEQUENCE [LARGE SCALE GENOMIC DNA]</scope>
    <source>
        <strain evidence="5 6">YIM B02515</strain>
    </source>
</reference>
<dbReference type="InterPro" id="IPR009057">
    <property type="entry name" value="Homeodomain-like_sf"/>
</dbReference>
<sequence>MMNYIKTVLNEEFNIKEIVTVHYFEFAKDYVYEGEFHNFWEFVYVDKGEVEIMADTNGYKLKQGEIIFHKPNEFHNLWANGKVAPNLIVVSFHCNSPLMSFFENKMMNVDDVEKKLLSKVVKEAHNAFSSDLNISTLLKLEPREISLFGSEQLIKLYLEEFLINLVRRDRSITNEVRLSSSVKERSDNNLTNKVIAFLQDNVNNNLIFEEVCKFSNMSKTNLKTIFKEKIGTGVIEYFRHLKIEEAKRLIREEELNFSEIAERLGYSSIHYFSRHFKKDTGMTLSEYNNSVKSI</sequence>
<keyword evidence="6" id="KW-1185">Reference proteome</keyword>
<evidence type="ECO:0000256" key="1">
    <source>
        <dbReference type="ARBA" id="ARBA00023015"/>
    </source>
</evidence>
<accession>A0ABS1TEW8</accession>
<dbReference type="PANTHER" id="PTHR43280:SF2">
    <property type="entry name" value="HTH-TYPE TRANSCRIPTIONAL REGULATOR EXSA"/>
    <property type="match status" value="1"/>
</dbReference>
<dbReference type="InterPro" id="IPR014710">
    <property type="entry name" value="RmlC-like_jellyroll"/>
</dbReference>
<evidence type="ECO:0000256" key="3">
    <source>
        <dbReference type="ARBA" id="ARBA00023163"/>
    </source>
</evidence>
<dbReference type="PROSITE" id="PS00041">
    <property type="entry name" value="HTH_ARAC_FAMILY_1"/>
    <property type="match status" value="1"/>
</dbReference>
<keyword evidence="2" id="KW-0238">DNA-binding</keyword>
<dbReference type="PANTHER" id="PTHR43280">
    <property type="entry name" value="ARAC-FAMILY TRANSCRIPTIONAL REGULATOR"/>
    <property type="match status" value="1"/>
</dbReference>
<evidence type="ECO:0000256" key="2">
    <source>
        <dbReference type="ARBA" id="ARBA00023125"/>
    </source>
</evidence>
<name>A0ABS1TEW8_9CLOT</name>
<dbReference type="InterPro" id="IPR003313">
    <property type="entry name" value="AraC-bd"/>
</dbReference>
<protein>
    <submittedName>
        <fullName evidence="5">Helix-turn-helix transcriptional regulator</fullName>
    </submittedName>
</protein>
<dbReference type="PROSITE" id="PS01124">
    <property type="entry name" value="HTH_ARAC_FAMILY_2"/>
    <property type="match status" value="1"/>
</dbReference>
<dbReference type="Pfam" id="PF02311">
    <property type="entry name" value="AraC_binding"/>
    <property type="match status" value="1"/>
</dbReference>
<evidence type="ECO:0000313" key="5">
    <source>
        <dbReference type="EMBL" id="MBL4937146.1"/>
    </source>
</evidence>
<proteinExistence type="predicted"/>
<evidence type="ECO:0000313" key="6">
    <source>
        <dbReference type="Proteomes" id="UP000632377"/>
    </source>
</evidence>
<dbReference type="InterPro" id="IPR018060">
    <property type="entry name" value="HTH_AraC"/>
</dbReference>
<dbReference type="InterPro" id="IPR018062">
    <property type="entry name" value="HTH_AraC-typ_CS"/>
</dbReference>
<dbReference type="EMBL" id="JAESWC010000012">
    <property type="protein sequence ID" value="MBL4937146.1"/>
    <property type="molecule type" value="Genomic_DNA"/>
</dbReference>
<evidence type="ECO:0000259" key="4">
    <source>
        <dbReference type="PROSITE" id="PS01124"/>
    </source>
</evidence>
<keyword evidence="1" id="KW-0805">Transcription regulation</keyword>